<gene>
    <name evidence="1" type="ORF">C5Y98_29695</name>
</gene>
<reference evidence="1 2" key="1">
    <citation type="submission" date="2018-02" db="EMBL/GenBank/DDBJ databases">
        <title>Comparative genomes isolates from brazilian mangrove.</title>
        <authorList>
            <person name="Araujo J.E."/>
            <person name="Taketani R.G."/>
            <person name="Silva M.C.P."/>
            <person name="Loureco M.V."/>
            <person name="Andreote F.D."/>
        </authorList>
    </citation>
    <scope>NUCLEOTIDE SEQUENCE [LARGE SCALE GENOMIC DNA]</scope>
    <source>
        <strain evidence="1 2">NAP PRIS-MGV</strain>
    </source>
</reference>
<accession>A0A2S8F3Q1</accession>
<sequence>MNVILESGLDGAGPSPMYLHRSDEPAAGQEGCVFRIVSDDSEPCLVNAQAGFGYATAATVWEAASAVLLIAKGATYFLKPQAPPVWTYLSDTGIECVFSPDAKISVISSYDEVIAINQAGEELWRRTVAIDGVVSLRIENGLVHGQACHDPPDDWAPFTLRLADGSVVG</sequence>
<comment type="caution">
    <text evidence="1">The sequence shown here is derived from an EMBL/GenBank/DDBJ whole genome shotgun (WGS) entry which is preliminary data.</text>
</comment>
<organism evidence="1 2">
    <name type="scientific">Blastopirellula marina</name>
    <dbReference type="NCBI Taxonomy" id="124"/>
    <lineage>
        <taxon>Bacteria</taxon>
        <taxon>Pseudomonadati</taxon>
        <taxon>Planctomycetota</taxon>
        <taxon>Planctomycetia</taxon>
        <taxon>Pirellulales</taxon>
        <taxon>Pirellulaceae</taxon>
        <taxon>Blastopirellula</taxon>
    </lineage>
</organism>
<name>A0A2S8F3Q1_9BACT</name>
<evidence type="ECO:0000313" key="2">
    <source>
        <dbReference type="Proteomes" id="UP000239388"/>
    </source>
</evidence>
<dbReference type="EMBL" id="PUIB01000030">
    <property type="protein sequence ID" value="PQO26564.1"/>
    <property type="molecule type" value="Genomic_DNA"/>
</dbReference>
<protein>
    <submittedName>
        <fullName evidence="1">Uncharacterized protein</fullName>
    </submittedName>
</protein>
<evidence type="ECO:0000313" key="1">
    <source>
        <dbReference type="EMBL" id="PQO26564.1"/>
    </source>
</evidence>
<dbReference type="AlphaFoldDB" id="A0A2S8F3Q1"/>
<dbReference type="OrthoDB" id="659938at2"/>
<dbReference type="RefSeq" id="WP_105360047.1">
    <property type="nucleotide sequence ID" value="NZ_PUIB01000030.1"/>
</dbReference>
<dbReference type="Proteomes" id="UP000239388">
    <property type="component" value="Unassembled WGS sequence"/>
</dbReference>
<proteinExistence type="predicted"/>